<name>A0A1R3H5N1_9ROSI</name>
<protein>
    <submittedName>
        <fullName evidence="1">Uncharacterized protein</fullName>
    </submittedName>
</protein>
<proteinExistence type="predicted"/>
<organism evidence="1 2">
    <name type="scientific">Corchorus olitorius</name>
    <dbReference type="NCBI Taxonomy" id="93759"/>
    <lineage>
        <taxon>Eukaryota</taxon>
        <taxon>Viridiplantae</taxon>
        <taxon>Streptophyta</taxon>
        <taxon>Embryophyta</taxon>
        <taxon>Tracheophyta</taxon>
        <taxon>Spermatophyta</taxon>
        <taxon>Magnoliopsida</taxon>
        <taxon>eudicotyledons</taxon>
        <taxon>Gunneridae</taxon>
        <taxon>Pentapetalae</taxon>
        <taxon>rosids</taxon>
        <taxon>malvids</taxon>
        <taxon>Malvales</taxon>
        <taxon>Malvaceae</taxon>
        <taxon>Grewioideae</taxon>
        <taxon>Apeibeae</taxon>
        <taxon>Corchorus</taxon>
    </lineage>
</organism>
<dbReference type="Proteomes" id="UP000187203">
    <property type="component" value="Unassembled WGS sequence"/>
</dbReference>
<comment type="caution">
    <text evidence="1">The sequence shown here is derived from an EMBL/GenBank/DDBJ whole genome shotgun (WGS) entry which is preliminary data.</text>
</comment>
<dbReference type="AlphaFoldDB" id="A0A1R3H5N1"/>
<reference evidence="2" key="1">
    <citation type="submission" date="2013-09" db="EMBL/GenBank/DDBJ databases">
        <title>Corchorus olitorius genome sequencing.</title>
        <authorList>
            <person name="Alam M."/>
            <person name="Haque M.S."/>
            <person name="Islam M.S."/>
            <person name="Emdad E.M."/>
            <person name="Islam M.M."/>
            <person name="Ahmed B."/>
            <person name="Halim A."/>
            <person name="Hossen Q.M.M."/>
            <person name="Hossain M.Z."/>
            <person name="Ahmed R."/>
            <person name="Khan M.M."/>
            <person name="Islam R."/>
            <person name="Rashid M.M."/>
            <person name="Khan S.A."/>
            <person name="Rahman M.S."/>
            <person name="Alam M."/>
            <person name="Yahiya A.S."/>
            <person name="Khan M.S."/>
            <person name="Azam M.S."/>
            <person name="Haque T."/>
            <person name="Lashkar M.Z.H."/>
            <person name="Akhand A.I."/>
            <person name="Morshed G."/>
            <person name="Roy S."/>
            <person name="Uddin K.S."/>
            <person name="Rabeya T."/>
            <person name="Hossain A.S."/>
            <person name="Chowdhury A."/>
            <person name="Snigdha A.R."/>
            <person name="Mortoza M.S."/>
            <person name="Matin S.A."/>
            <person name="Hoque S.M.E."/>
            <person name="Islam M.K."/>
            <person name="Roy D.K."/>
            <person name="Haider R."/>
            <person name="Moosa M.M."/>
            <person name="Elias S.M."/>
            <person name="Hasan A.M."/>
            <person name="Jahan S."/>
            <person name="Shafiuddin M."/>
            <person name="Mahmood N."/>
            <person name="Shommy N.S."/>
        </authorList>
    </citation>
    <scope>NUCLEOTIDE SEQUENCE [LARGE SCALE GENOMIC DNA]</scope>
    <source>
        <strain evidence="2">cv. O-4</strain>
    </source>
</reference>
<evidence type="ECO:0000313" key="1">
    <source>
        <dbReference type="EMBL" id="OMO65536.1"/>
    </source>
</evidence>
<gene>
    <name evidence="1" type="ORF">COLO4_31151</name>
</gene>
<accession>A0A1R3H5N1</accession>
<keyword evidence="2" id="KW-1185">Reference proteome</keyword>
<sequence>MDEEHRLEREATMAHREDDVALRENQRETLADLLEEDYTRRMAQIREIEDL</sequence>
<dbReference type="EMBL" id="AWUE01020827">
    <property type="protein sequence ID" value="OMO65536.1"/>
    <property type="molecule type" value="Genomic_DNA"/>
</dbReference>
<evidence type="ECO:0000313" key="2">
    <source>
        <dbReference type="Proteomes" id="UP000187203"/>
    </source>
</evidence>